<dbReference type="Gene3D" id="1.10.10.10">
    <property type="entry name" value="Winged helix-like DNA-binding domain superfamily/Winged helix DNA-binding domain"/>
    <property type="match status" value="1"/>
</dbReference>
<evidence type="ECO:0000259" key="2">
    <source>
        <dbReference type="Pfam" id="PF13463"/>
    </source>
</evidence>
<organism evidence="3 4">
    <name type="scientific">Exilibacterium tricleocarpae</name>
    <dbReference type="NCBI Taxonomy" id="2591008"/>
    <lineage>
        <taxon>Bacteria</taxon>
        <taxon>Pseudomonadati</taxon>
        <taxon>Pseudomonadota</taxon>
        <taxon>Gammaproteobacteria</taxon>
        <taxon>Cellvibrionales</taxon>
        <taxon>Cellvibrionaceae</taxon>
        <taxon>Exilibacterium</taxon>
    </lineage>
</organism>
<keyword evidence="3" id="KW-0238">DNA-binding</keyword>
<dbReference type="Pfam" id="PF13463">
    <property type="entry name" value="HTH_27"/>
    <property type="match status" value="1"/>
</dbReference>
<dbReference type="GO" id="GO:0003677">
    <property type="term" value="F:DNA binding"/>
    <property type="evidence" value="ECO:0007669"/>
    <property type="project" value="UniProtKB-KW"/>
</dbReference>
<comment type="caution">
    <text evidence="3">The sequence shown here is derived from an EMBL/GenBank/DDBJ whole genome shotgun (WGS) entry which is preliminary data.</text>
</comment>
<proteinExistence type="predicted"/>
<accession>A0A545T680</accession>
<dbReference type="OrthoDB" id="6622112at2"/>
<evidence type="ECO:0000313" key="4">
    <source>
        <dbReference type="Proteomes" id="UP000319732"/>
    </source>
</evidence>
<dbReference type="AlphaFoldDB" id="A0A545T680"/>
<dbReference type="InterPro" id="IPR036388">
    <property type="entry name" value="WH-like_DNA-bd_sf"/>
</dbReference>
<dbReference type="GO" id="GO:0003700">
    <property type="term" value="F:DNA-binding transcription factor activity"/>
    <property type="evidence" value="ECO:0007669"/>
    <property type="project" value="InterPro"/>
</dbReference>
<feature type="region of interest" description="Disordered" evidence="1">
    <location>
        <begin position="1"/>
        <end position="26"/>
    </location>
</feature>
<keyword evidence="4" id="KW-1185">Reference proteome</keyword>
<reference evidence="3 4" key="1">
    <citation type="submission" date="2019-06" db="EMBL/GenBank/DDBJ databases">
        <title>Whole genome sequence for Cellvibrionaceae sp. R142.</title>
        <authorList>
            <person name="Wang G."/>
        </authorList>
    </citation>
    <scope>NUCLEOTIDE SEQUENCE [LARGE SCALE GENOMIC DNA]</scope>
    <source>
        <strain evidence="3 4">R142</strain>
    </source>
</reference>
<dbReference type="EMBL" id="VHSG01000019">
    <property type="protein sequence ID" value="TQV72729.1"/>
    <property type="molecule type" value="Genomic_DNA"/>
</dbReference>
<evidence type="ECO:0000256" key="1">
    <source>
        <dbReference type="SAM" id="MobiDB-lite"/>
    </source>
</evidence>
<name>A0A545T680_9GAMM</name>
<feature type="domain" description="HTH marR-type" evidence="2">
    <location>
        <begin position="84"/>
        <end position="149"/>
    </location>
</feature>
<gene>
    <name evidence="3" type="ORF">FKG94_18765</name>
</gene>
<evidence type="ECO:0000313" key="3">
    <source>
        <dbReference type="EMBL" id="TQV72729.1"/>
    </source>
</evidence>
<dbReference type="Proteomes" id="UP000319732">
    <property type="component" value="Unassembled WGS sequence"/>
</dbReference>
<dbReference type="SUPFAM" id="SSF46785">
    <property type="entry name" value="Winged helix' DNA-binding domain"/>
    <property type="match status" value="1"/>
</dbReference>
<protein>
    <submittedName>
        <fullName evidence="3">Winged helix DNA-binding protein</fullName>
    </submittedName>
</protein>
<dbReference type="InterPro" id="IPR000835">
    <property type="entry name" value="HTH_MarR-typ"/>
</dbReference>
<sequence length="211" mass="23578">MAVGGLEYGNPNQRGRSQVQDKDKNIDGQSNLGLDKHWHLSTNDHEICLTEIEFALFRNFAAFSRWMDDCAACCHTSVHPCNGMDYAVLNVVRMHERAKSISEIARLMNRNDLSNLQYSVRKLVKAELIEKLGSNDHKRGATYQATRQGVAATDRYAEFRRELLVSLTQSISNSEENMNQVARVLSLLSGIYDQAACVAASHRSSIGTDDA</sequence>
<dbReference type="InterPro" id="IPR036390">
    <property type="entry name" value="WH_DNA-bd_sf"/>
</dbReference>